<dbReference type="PRINTS" id="PR01805">
    <property type="entry name" value="VACJLIPOPROT"/>
</dbReference>
<reference evidence="4 5" key="1">
    <citation type="journal article" date="2013" name="Int. J. Syst. Evol. Microbiol.">
        <title>Celerinatantimonas yamalensis sp. nov., a cold-adapted diazotrophic bacterium from a cold permafrost brine.</title>
        <authorList>
            <person name="Shcherbakova V."/>
            <person name="Chuvilskaya N."/>
            <person name="Rivkina E."/>
            <person name="Demidov N."/>
            <person name="Uchaeva V."/>
            <person name="Suetin S."/>
            <person name="Suzina N."/>
            <person name="Gilichinsky D."/>
        </authorList>
    </citation>
    <scope>NUCLEOTIDE SEQUENCE [LARGE SCALE GENOMIC DNA]</scope>
    <source>
        <strain evidence="4 5">C7</strain>
    </source>
</reference>
<name>A0ABW9G6N2_9GAMM</name>
<dbReference type="EMBL" id="JBEQCT010000003">
    <property type="protein sequence ID" value="MFM2485127.1"/>
    <property type="molecule type" value="Genomic_DNA"/>
</dbReference>
<feature type="region of interest" description="Disordered" evidence="3">
    <location>
        <begin position="1"/>
        <end position="44"/>
    </location>
</feature>
<dbReference type="RefSeq" id="WP_408623342.1">
    <property type="nucleotide sequence ID" value="NZ_JBEQCT010000003.1"/>
</dbReference>
<comment type="similarity">
    <text evidence="1">Belongs to the MlaA family.</text>
</comment>
<evidence type="ECO:0000313" key="5">
    <source>
        <dbReference type="Proteomes" id="UP001629953"/>
    </source>
</evidence>
<feature type="compositionally biased region" description="Polar residues" evidence="3">
    <location>
        <begin position="8"/>
        <end position="20"/>
    </location>
</feature>
<feature type="compositionally biased region" description="Low complexity" evidence="3">
    <location>
        <begin position="26"/>
        <end position="36"/>
    </location>
</feature>
<evidence type="ECO:0000256" key="2">
    <source>
        <dbReference type="ARBA" id="ARBA00022729"/>
    </source>
</evidence>
<keyword evidence="4" id="KW-0449">Lipoprotein</keyword>
<dbReference type="PANTHER" id="PTHR30035">
    <property type="entry name" value="LIPOPROTEIN VACJ-RELATED"/>
    <property type="match status" value="1"/>
</dbReference>
<dbReference type="Pfam" id="PF04333">
    <property type="entry name" value="MlaA"/>
    <property type="match status" value="1"/>
</dbReference>
<comment type="caution">
    <text evidence="4">The sequence shown here is derived from an EMBL/GenBank/DDBJ whole genome shotgun (WGS) entry which is preliminary data.</text>
</comment>
<evidence type="ECO:0000256" key="3">
    <source>
        <dbReference type="SAM" id="MobiDB-lite"/>
    </source>
</evidence>
<evidence type="ECO:0000313" key="4">
    <source>
        <dbReference type="EMBL" id="MFM2485127.1"/>
    </source>
</evidence>
<gene>
    <name evidence="4" type="ORF">ABUE30_08615</name>
</gene>
<keyword evidence="5" id="KW-1185">Reference proteome</keyword>
<evidence type="ECO:0000256" key="1">
    <source>
        <dbReference type="ARBA" id="ARBA00010634"/>
    </source>
</evidence>
<dbReference type="InterPro" id="IPR007428">
    <property type="entry name" value="MlaA"/>
</dbReference>
<dbReference type="PANTHER" id="PTHR30035:SF3">
    <property type="entry name" value="INTERMEMBRANE PHOSPHOLIPID TRANSPORT SYSTEM LIPOPROTEIN MLAA"/>
    <property type="match status" value="1"/>
</dbReference>
<proteinExistence type="inferred from homology"/>
<organism evidence="4 5">
    <name type="scientific">Celerinatantimonas yamalensis</name>
    <dbReference type="NCBI Taxonomy" id="559956"/>
    <lineage>
        <taxon>Bacteria</taxon>
        <taxon>Pseudomonadati</taxon>
        <taxon>Pseudomonadota</taxon>
        <taxon>Gammaproteobacteria</taxon>
        <taxon>Celerinatantimonadaceae</taxon>
        <taxon>Celerinatantimonas</taxon>
    </lineage>
</organism>
<sequence>MLALSGCASHSSQMPDTKSQPAPKLTQQTNQQPQNNIEPESKGDPLESFNRAMWNFDYNYLDKPIYRPIVHRYVKSIPSGGRHSINNFMRNLEEPASMFDNLLQFKFQAAVHNLTRFIFNTTLGMFGFIDVMGRAGVDRNLSDFSDVLGHYGVGDGPFLMLPVAGPSTPRQLTGDVVDQFYFPMAQMNLIEKAVRWTLDGVNRRASVVDQEGLVDSALDPYTFVKNAYLQYRRYRYYDGHPPAQKSQNIDMSKYLNEIEPN</sequence>
<accession>A0ABW9G6N2</accession>
<dbReference type="Proteomes" id="UP001629953">
    <property type="component" value="Unassembled WGS sequence"/>
</dbReference>
<protein>
    <submittedName>
        <fullName evidence="4">VacJ family lipoprotein</fullName>
    </submittedName>
</protein>
<keyword evidence="2" id="KW-0732">Signal</keyword>